<dbReference type="AlphaFoldDB" id="A0A2N7TFW9"/>
<dbReference type="GO" id="GO:0016787">
    <property type="term" value="F:hydrolase activity"/>
    <property type="evidence" value="ECO:0007669"/>
    <property type="project" value="UniProtKB-KW"/>
</dbReference>
<reference evidence="1 2" key="1">
    <citation type="submission" date="2018-01" db="EMBL/GenBank/DDBJ databases">
        <title>Halomonas endophytica sp. nov., isolated from storage liquid in the stems of Populus euphratica.</title>
        <authorList>
            <person name="Chen C."/>
        </authorList>
    </citation>
    <scope>NUCLEOTIDE SEQUENCE [LARGE SCALE GENOMIC DNA]</scope>
    <source>
        <strain evidence="1 2">DSM 26881</strain>
    </source>
</reference>
<dbReference type="OrthoDB" id="2062670at2"/>
<accession>A0A2N7TFW9</accession>
<organism evidence="1 2">
    <name type="scientific">Halomonas heilongjiangensis</name>
    <dbReference type="NCBI Taxonomy" id="1387883"/>
    <lineage>
        <taxon>Bacteria</taxon>
        <taxon>Pseudomonadati</taxon>
        <taxon>Pseudomonadota</taxon>
        <taxon>Gammaproteobacteria</taxon>
        <taxon>Oceanospirillales</taxon>
        <taxon>Halomonadaceae</taxon>
        <taxon>Halomonas</taxon>
    </lineage>
</organism>
<dbReference type="RefSeq" id="WP_102629743.1">
    <property type="nucleotide sequence ID" value="NZ_PDOH01000049.1"/>
</dbReference>
<dbReference type="SUPFAM" id="SSF53474">
    <property type="entry name" value="alpha/beta-Hydrolases"/>
    <property type="match status" value="1"/>
</dbReference>
<keyword evidence="2" id="KW-1185">Reference proteome</keyword>
<evidence type="ECO:0000313" key="1">
    <source>
        <dbReference type="EMBL" id="PMR67081.1"/>
    </source>
</evidence>
<sequence>MPSVDFTPLAGLRGAQWDPARLPADMIASVHTLTTVDGANVTGYLYRRGDEKAVCCLMHPREILATHYLVPELLEAGAAVWVQGSRNPGNDLRLEHELALLDVDAGTTFLKERGFDQLVLVGNSGGGGLYAYYTEQANLPPAQRETRTPAGRPVKLAEASMARPDLLVLVAPHPGQGMLLMNSLDPSVTDERDPLSLDPTLFPFATRNGFSRDGANYSPEFIDRYRAAQRARVARIDGIARELVSRRMEARRRVKAGEASDQERLMAGWQHIFEVPRTDADLRNWDLSLDPTDRTLGSLWGRDPFKTNMNGVGFGKVCTPESWLSTWSGLSSKAGMLRCAPVIDQPTLVVRYTADACVFPGEIAAIFDALGTPDKNQVSIRGTHHGQPLAAGEPSGQTLAGEAIRGWLNGRLVI</sequence>
<gene>
    <name evidence="1" type="ORF">C1H66_20575</name>
</gene>
<dbReference type="InterPro" id="IPR029058">
    <property type="entry name" value="AB_hydrolase_fold"/>
</dbReference>
<protein>
    <submittedName>
        <fullName evidence="1">Alpha/beta hydrolase</fullName>
    </submittedName>
</protein>
<dbReference type="Proteomes" id="UP000235346">
    <property type="component" value="Unassembled WGS sequence"/>
</dbReference>
<dbReference type="Gene3D" id="3.40.50.1820">
    <property type="entry name" value="alpha/beta hydrolase"/>
    <property type="match status" value="1"/>
</dbReference>
<name>A0A2N7TFW9_9GAMM</name>
<proteinExistence type="predicted"/>
<evidence type="ECO:0000313" key="2">
    <source>
        <dbReference type="Proteomes" id="UP000235346"/>
    </source>
</evidence>
<dbReference type="EMBL" id="PNRE01000100">
    <property type="protein sequence ID" value="PMR67081.1"/>
    <property type="molecule type" value="Genomic_DNA"/>
</dbReference>
<keyword evidence="1" id="KW-0378">Hydrolase</keyword>
<comment type="caution">
    <text evidence="1">The sequence shown here is derived from an EMBL/GenBank/DDBJ whole genome shotgun (WGS) entry which is preliminary data.</text>
</comment>